<protein>
    <submittedName>
        <fullName evidence="1">Uncharacterized protein</fullName>
    </submittedName>
</protein>
<organism evidence="1 2">
    <name type="scientific">Listeria weihenstephanensis</name>
    <dbReference type="NCBI Taxonomy" id="1006155"/>
    <lineage>
        <taxon>Bacteria</taxon>
        <taxon>Bacillati</taxon>
        <taxon>Bacillota</taxon>
        <taxon>Bacilli</taxon>
        <taxon>Bacillales</taxon>
        <taxon>Listeriaceae</taxon>
        <taxon>Listeria</taxon>
    </lineage>
</organism>
<gene>
    <name evidence="1" type="ORF">UE46_01005</name>
</gene>
<dbReference type="AlphaFoldDB" id="A0A1S7FQR3"/>
<dbReference type="EMBL" id="CP011102">
    <property type="protein sequence ID" value="AQY49778.1"/>
    <property type="molecule type" value="Genomic_DNA"/>
</dbReference>
<accession>A0A1S7FQR3</accession>
<dbReference type="RefSeq" id="WP_036059052.1">
    <property type="nucleotide sequence ID" value="NZ_CP011102.1"/>
</dbReference>
<name>A0A1S7FQR3_9LIST</name>
<reference evidence="2" key="1">
    <citation type="submission" date="2015-03" db="EMBL/GenBank/DDBJ databases">
        <authorList>
            <person name="Ferrari E."/>
            <person name="Walter M.C."/>
            <person name="Huptas C."/>
            <person name="Scherer S."/>
            <person name="Mueller-Herbst S."/>
        </authorList>
    </citation>
    <scope>NUCLEOTIDE SEQUENCE [LARGE SCALE GENOMIC DNA]</scope>
    <source>
        <strain evidence="2">LWP01</strain>
    </source>
</reference>
<dbReference type="KEGG" id="lwi:UE46_01005"/>
<evidence type="ECO:0000313" key="2">
    <source>
        <dbReference type="Proteomes" id="UP000223060"/>
    </source>
</evidence>
<dbReference type="Proteomes" id="UP000223060">
    <property type="component" value="Chromosome"/>
</dbReference>
<proteinExistence type="predicted"/>
<evidence type="ECO:0000313" key="1">
    <source>
        <dbReference type="EMBL" id="AQY49778.1"/>
    </source>
</evidence>
<sequence length="78" mass="8942">MKAMEKHLLYYVLGSHRRAHYIEIIETQGEDALDPEAVEDILDILLSLFLDIGLKENHEPNQIGLDLEDLIDIINDAE</sequence>
<keyword evidence="2" id="KW-1185">Reference proteome</keyword>